<organism evidence="1 2">
    <name type="scientific">Fonsecaea erecta</name>
    <dbReference type="NCBI Taxonomy" id="1367422"/>
    <lineage>
        <taxon>Eukaryota</taxon>
        <taxon>Fungi</taxon>
        <taxon>Dikarya</taxon>
        <taxon>Ascomycota</taxon>
        <taxon>Pezizomycotina</taxon>
        <taxon>Eurotiomycetes</taxon>
        <taxon>Chaetothyriomycetidae</taxon>
        <taxon>Chaetothyriales</taxon>
        <taxon>Herpotrichiellaceae</taxon>
        <taxon>Fonsecaea</taxon>
    </lineage>
</organism>
<dbReference type="AlphaFoldDB" id="A0A178Z2R4"/>
<proteinExistence type="predicted"/>
<evidence type="ECO:0000313" key="2">
    <source>
        <dbReference type="Proteomes" id="UP000078343"/>
    </source>
</evidence>
<dbReference type="GeneID" id="30016154"/>
<comment type="caution">
    <text evidence="1">The sequence shown here is derived from an EMBL/GenBank/DDBJ whole genome shotgun (WGS) entry which is preliminary data.</text>
</comment>
<accession>A0A178Z2R4</accession>
<dbReference type="EMBL" id="LVYI01000021">
    <property type="protein sequence ID" value="OAP53801.1"/>
    <property type="molecule type" value="Genomic_DNA"/>
</dbReference>
<sequence length="90" mass="10276">MSMNVISSDINTIGAEMKWLEDKPNTMLRGRLAFSGRMGDPLTVQELLTMAQERHGPFVLIDRDRQCQSRKLPEKSLEQLTEAGRCLMRP</sequence>
<dbReference type="RefSeq" id="XP_018687168.1">
    <property type="nucleotide sequence ID" value="XM_018843491.1"/>
</dbReference>
<reference evidence="1 2" key="1">
    <citation type="submission" date="2016-04" db="EMBL/GenBank/DDBJ databases">
        <title>Draft genome of Fonsecaea erecta CBS 125763.</title>
        <authorList>
            <person name="Weiss V.A."/>
            <person name="Vicente V.A."/>
            <person name="Raittz R.T."/>
            <person name="Moreno L.F."/>
            <person name="De Souza E.M."/>
            <person name="Pedrosa F.O."/>
            <person name="Steffens M.B."/>
            <person name="Faoro H."/>
            <person name="Tadra-Sfeir M.Z."/>
            <person name="Najafzadeh M.J."/>
            <person name="Felipe M.S."/>
            <person name="Teixeira M."/>
            <person name="Sun J."/>
            <person name="Xi L."/>
            <person name="Gomes R."/>
            <person name="De Azevedo C.M."/>
            <person name="Salgado C.G."/>
            <person name="Da Silva M.B."/>
            <person name="Nascimento M.F."/>
            <person name="Queiroz-Telles F."/>
            <person name="Attili D.S."/>
            <person name="Gorbushina A."/>
        </authorList>
    </citation>
    <scope>NUCLEOTIDE SEQUENCE [LARGE SCALE GENOMIC DNA]</scope>
    <source>
        <strain evidence="1 2">CBS 125763</strain>
    </source>
</reference>
<keyword evidence="2" id="KW-1185">Reference proteome</keyword>
<dbReference type="Proteomes" id="UP000078343">
    <property type="component" value="Unassembled WGS sequence"/>
</dbReference>
<name>A0A178Z2R4_9EURO</name>
<evidence type="ECO:0000313" key="1">
    <source>
        <dbReference type="EMBL" id="OAP53801.1"/>
    </source>
</evidence>
<gene>
    <name evidence="1" type="ORF">AYL99_11987</name>
</gene>
<protein>
    <submittedName>
        <fullName evidence="1">Uncharacterized protein</fullName>
    </submittedName>
</protein>